<keyword evidence="1" id="KW-0175">Coiled coil</keyword>
<dbReference type="GO" id="GO:0015629">
    <property type="term" value="C:actin cytoskeleton"/>
    <property type="evidence" value="ECO:0007669"/>
    <property type="project" value="TreeGrafter"/>
</dbReference>
<dbReference type="PANTHER" id="PTHR47385:SF14">
    <property type="entry name" value="TRANSGELIN"/>
    <property type="match status" value="1"/>
</dbReference>
<dbReference type="AlphaFoldDB" id="A0A0M0J860"/>
<feature type="coiled-coil region" evidence="1">
    <location>
        <begin position="159"/>
        <end position="218"/>
    </location>
</feature>
<dbReference type="GO" id="GO:0007015">
    <property type="term" value="P:actin filament organization"/>
    <property type="evidence" value="ECO:0007669"/>
    <property type="project" value="TreeGrafter"/>
</dbReference>
<feature type="region of interest" description="Disordered" evidence="2">
    <location>
        <begin position="661"/>
        <end position="761"/>
    </location>
</feature>
<dbReference type="PROSITE" id="PS50021">
    <property type="entry name" value="CH"/>
    <property type="match status" value="1"/>
</dbReference>
<feature type="region of interest" description="Disordered" evidence="2">
    <location>
        <begin position="895"/>
        <end position="940"/>
    </location>
</feature>
<feature type="coiled-coil region" evidence="1">
    <location>
        <begin position="259"/>
        <end position="318"/>
    </location>
</feature>
<dbReference type="OrthoDB" id="21595at2759"/>
<feature type="region of interest" description="Disordered" evidence="2">
    <location>
        <begin position="410"/>
        <end position="474"/>
    </location>
</feature>
<comment type="caution">
    <text evidence="4">The sequence shown here is derived from an EMBL/GenBank/DDBJ whole genome shotgun (WGS) entry which is preliminary data.</text>
</comment>
<dbReference type="Gene3D" id="1.10.418.10">
    <property type="entry name" value="Calponin-like domain"/>
    <property type="match status" value="1"/>
</dbReference>
<evidence type="ECO:0000259" key="3">
    <source>
        <dbReference type="PROSITE" id="PS50021"/>
    </source>
</evidence>
<protein>
    <submittedName>
        <fullName evidence="4">Muscular protein 20</fullName>
    </submittedName>
</protein>
<dbReference type="InterPro" id="IPR036872">
    <property type="entry name" value="CH_dom_sf"/>
</dbReference>
<reference evidence="5" key="1">
    <citation type="journal article" date="2015" name="PLoS Genet.">
        <title>Genome Sequence and Transcriptome Analyses of Chrysochromulina tobin: Metabolic Tools for Enhanced Algal Fitness in the Prominent Order Prymnesiales (Haptophyceae).</title>
        <authorList>
            <person name="Hovde B.T."/>
            <person name="Deodato C.R."/>
            <person name="Hunsperger H.M."/>
            <person name="Ryken S.A."/>
            <person name="Yost W."/>
            <person name="Jha R.K."/>
            <person name="Patterson J."/>
            <person name="Monnat R.J. Jr."/>
            <person name="Barlow S.B."/>
            <person name="Starkenburg S.R."/>
            <person name="Cattolico R.A."/>
        </authorList>
    </citation>
    <scope>NUCLEOTIDE SEQUENCE</scope>
    <source>
        <strain evidence="5">CCMP291</strain>
    </source>
</reference>
<feature type="compositionally biased region" description="Low complexity" evidence="2">
    <location>
        <begin position="683"/>
        <end position="743"/>
    </location>
</feature>
<dbReference type="Pfam" id="PF00307">
    <property type="entry name" value="CH"/>
    <property type="match status" value="1"/>
</dbReference>
<feature type="domain" description="Calponin-homology (CH)" evidence="3">
    <location>
        <begin position="762"/>
        <end position="876"/>
    </location>
</feature>
<feature type="region of interest" description="Disordered" evidence="2">
    <location>
        <begin position="589"/>
        <end position="611"/>
    </location>
</feature>
<dbReference type="InterPro" id="IPR050606">
    <property type="entry name" value="Calponin-like"/>
</dbReference>
<name>A0A0M0J860_9EUKA</name>
<evidence type="ECO:0000313" key="5">
    <source>
        <dbReference type="Proteomes" id="UP000037460"/>
    </source>
</evidence>
<proteinExistence type="predicted"/>
<keyword evidence="5" id="KW-1185">Reference proteome</keyword>
<evidence type="ECO:0000256" key="2">
    <source>
        <dbReference type="SAM" id="MobiDB-lite"/>
    </source>
</evidence>
<organism evidence="4 5">
    <name type="scientific">Chrysochromulina tobinii</name>
    <dbReference type="NCBI Taxonomy" id="1460289"/>
    <lineage>
        <taxon>Eukaryota</taxon>
        <taxon>Haptista</taxon>
        <taxon>Haptophyta</taxon>
        <taxon>Prymnesiophyceae</taxon>
        <taxon>Prymnesiales</taxon>
        <taxon>Chrysochromulinaceae</taxon>
        <taxon>Chrysochromulina</taxon>
    </lineage>
</organism>
<feature type="coiled-coil region" evidence="1">
    <location>
        <begin position="31"/>
        <end position="76"/>
    </location>
</feature>
<accession>A0A0M0J860</accession>
<gene>
    <name evidence="4" type="ORF">Ctob_001378</name>
</gene>
<dbReference type="GO" id="GO:0051015">
    <property type="term" value="F:actin filament binding"/>
    <property type="evidence" value="ECO:0007669"/>
    <property type="project" value="TreeGrafter"/>
</dbReference>
<dbReference type="PANTHER" id="PTHR47385">
    <property type="entry name" value="CALPONIN"/>
    <property type="match status" value="1"/>
</dbReference>
<dbReference type="SMART" id="SM00033">
    <property type="entry name" value="CH"/>
    <property type="match status" value="1"/>
</dbReference>
<evidence type="ECO:0000256" key="1">
    <source>
        <dbReference type="SAM" id="Coils"/>
    </source>
</evidence>
<sequence>MRRRQEQALTALRQKSFRDARQAQAQHEYAIAQLRRQSEEQLGAAAEARRAEAKRVDGLAQKLGEVQARLRRLEAQQPLAVVGGSSARWSGESVDVKGASAGDVPGLEGELAAELRAMAHSHRIELGAKEKAAAAVLEREVAHRERALASLEAGFAEERAELEGRSTKLGARVKELEAQQQKALEAFKSRAEVAERALEAERSERRALEENFSAAQRQWKAGQAEEAQRRQREDDALVDDVMTRRRQEMLAEARKQARSELWEEARRSAKEELEGARLELEAEMLARRSLYRENEEARAAAEARTEAAEAAASRAKAAAREEGFAEGREAAWREARMIARLEMEEEMKRAGAEQAVAAEVKLRELEQARTQVHLQLAEAERAMSIAVQDAREEAIAQTRAKAYEEAREQVQAEWAGQQGGAQQGWPSAEGAGVGGAGMEPSSPSAPATPEGSHAGGLTGPAPSPGPSPGFGSSRMLDAVSRLAESEQRAWVSEVERTVQQRQMLSKAQEVSQAIGAEMRRAREAIIAEYGPEPTPDTEPLDAPLSSGVGEVQSAAPPPAAEDPYGYATTRAAAEAVFADGYAEAEGGASGDAVPGVSDGLAGLGEPPSELPPVPVVKPRLPPPPPQVVAARGEFPAPGFFCAPASDAPYAATAPLTPAAASALAAPPSPPLPEQSPSQKVSDSPPGSSAAPTGSSAAPTGSSAALTGSSAAPSGSSAAPTGSSAAPSGSSAAPKPGSSGPTAATRPAAQKPSPKQSKPDGGLRAAIEAGAWMAEVLGIAPPPEAADVEGHHALLHAWLRSGELLCELINKLQPGTISRVSSSAMPFKQMENISNYIEACAALGVPNQDCFRSVDLFEGKDLRAVVRNIHSLGRVAQRLEGFHGPTLGAKLAEKNERSFTEQQLSEAKAMPARWSNVGKSMPSADAPVQPRPQAAGMRRGP</sequence>
<dbReference type="InterPro" id="IPR001715">
    <property type="entry name" value="CH_dom"/>
</dbReference>
<dbReference type="Proteomes" id="UP000037460">
    <property type="component" value="Unassembled WGS sequence"/>
</dbReference>
<dbReference type="SUPFAM" id="SSF47576">
    <property type="entry name" value="Calponin-homology domain, CH-domain"/>
    <property type="match status" value="1"/>
</dbReference>
<evidence type="ECO:0000313" key="4">
    <source>
        <dbReference type="EMBL" id="KOO22779.1"/>
    </source>
</evidence>
<dbReference type="EMBL" id="JWZX01003251">
    <property type="protein sequence ID" value="KOO22779.1"/>
    <property type="molecule type" value="Genomic_DNA"/>
</dbReference>